<keyword evidence="7 9" id="KW-1133">Transmembrane helix</keyword>
<dbReference type="Proteomes" id="UP001549036">
    <property type="component" value="Unassembled WGS sequence"/>
</dbReference>
<feature type="transmembrane region" description="Helical" evidence="9">
    <location>
        <begin position="12"/>
        <end position="31"/>
    </location>
</feature>
<evidence type="ECO:0000256" key="4">
    <source>
        <dbReference type="ARBA" id="ARBA00022475"/>
    </source>
</evidence>
<feature type="transmembrane region" description="Helical" evidence="9">
    <location>
        <begin position="198"/>
        <end position="219"/>
    </location>
</feature>
<evidence type="ECO:0000313" key="11">
    <source>
        <dbReference type="EMBL" id="MET3595230.1"/>
    </source>
</evidence>
<feature type="transmembrane region" description="Helical" evidence="9">
    <location>
        <begin position="121"/>
        <end position="138"/>
    </location>
</feature>
<accession>A0ABV2HX70</accession>
<evidence type="ECO:0000256" key="7">
    <source>
        <dbReference type="ARBA" id="ARBA00022989"/>
    </source>
</evidence>
<comment type="subcellular location">
    <subcellularLocation>
        <location evidence="1">Cell inner membrane</location>
        <topology evidence="1">Multi-pass membrane protein</topology>
    </subcellularLocation>
    <subcellularLocation>
        <location evidence="9">Cell membrane</location>
        <topology evidence="9">Multi-pass membrane protein</topology>
    </subcellularLocation>
</comment>
<comment type="similarity">
    <text evidence="2">Belongs to the binding-protein-dependent transport system permease family. HisMQ subfamily.</text>
</comment>
<evidence type="ECO:0000259" key="10">
    <source>
        <dbReference type="PROSITE" id="PS50928"/>
    </source>
</evidence>
<keyword evidence="5 9" id="KW-0812">Transmembrane</keyword>
<reference evidence="11 12" key="1">
    <citation type="submission" date="2024-06" db="EMBL/GenBank/DDBJ databases">
        <title>Genomic Encyclopedia of Type Strains, Phase IV (KMG-IV): sequencing the most valuable type-strain genomes for metagenomic binning, comparative biology and taxonomic classification.</title>
        <authorList>
            <person name="Goeker M."/>
        </authorList>
    </citation>
    <scope>NUCLEOTIDE SEQUENCE [LARGE SCALE GENOMIC DNA]</scope>
    <source>
        <strain evidence="11 12">DSM 29846</strain>
    </source>
</reference>
<evidence type="ECO:0000256" key="2">
    <source>
        <dbReference type="ARBA" id="ARBA00010072"/>
    </source>
</evidence>
<dbReference type="InterPro" id="IPR035906">
    <property type="entry name" value="MetI-like_sf"/>
</dbReference>
<evidence type="ECO:0000256" key="8">
    <source>
        <dbReference type="ARBA" id="ARBA00023136"/>
    </source>
</evidence>
<dbReference type="Gene3D" id="1.10.3720.10">
    <property type="entry name" value="MetI-like"/>
    <property type="match status" value="1"/>
</dbReference>
<dbReference type="RefSeq" id="WP_354416610.1">
    <property type="nucleotide sequence ID" value="NZ_JBEPLM010000009.1"/>
</dbReference>
<evidence type="ECO:0000256" key="6">
    <source>
        <dbReference type="ARBA" id="ARBA00022970"/>
    </source>
</evidence>
<evidence type="ECO:0000256" key="3">
    <source>
        <dbReference type="ARBA" id="ARBA00022448"/>
    </source>
</evidence>
<name>A0ABV2HX70_9HYPH</name>
<keyword evidence="8 9" id="KW-0472">Membrane</keyword>
<evidence type="ECO:0000256" key="9">
    <source>
        <dbReference type="RuleBase" id="RU363032"/>
    </source>
</evidence>
<feature type="transmembrane region" description="Helical" evidence="9">
    <location>
        <begin position="346"/>
        <end position="368"/>
    </location>
</feature>
<feature type="transmembrane region" description="Helical" evidence="9">
    <location>
        <begin position="158"/>
        <end position="186"/>
    </location>
</feature>
<feature type="domain" description="ABC transmembrane type-1" evidence="10">
    <location>
        <begin position="76"/>
        <end position="365"/>
    </location>
</feature>
<keyword evidence="6" id="KW-0029">Amino-acid transport</keyword>
<keyword evidence="4" id="KW-1003">Cell membrane</keyword>
<organism evidence="11 12">
    <name type="scientific">Mesorhizobium shonense</name>
    <dbReference type="NCBI Taxonomy" id="1209948"/>
    <lineage>
        <taxon>Bacteria</taxon>
        <taxon>Pseudomonadati</taxon>
        <taxon>Pseudomonadota</taxon>
        <taxon>Alphaproteobacteria</taxon>
        <taxon>Hyphomicrobiales</taxon>
        <taxon>Phyllobacteriaceae</taxon>
        <taxon>Mesorhizobium</taxon>
    </lineage>
</organism>
<dbReference type="NCBIfam" id="TIGR01726">
    <property type="entry name" value="HEQRo_perm_3TM"/>
    <property type="match status" value="1"/>
</dbReference>
<dbReference type="InterPro" id="IPR043429">
    <property type="entry name" value="ArtM/GltK/GlnP/TcyL/YhdX-like"/>
</dbReference>
<dbReference type="Pfam" id="PF00528">
    <property type="entry name" value="BPD_transp_1"/>
    <property type="match status" value="1"/>
</dbReference>
<dbReference type="InterPro" id="IPR010065">
    <property type="entry name" value="AA_ABC_transptr_permease_3TM"/>
</dbReference>
<sequence length="380" mass="41256">MDGRRSVSNVVAQILVFAAVFSAFISILWQINSNLRAQGLTAGYGFLFRSTGWDVAFSPLPYTINDSYIRVLFIGYLNTILLGLTCLLTASFFGLVVGAARASNHPLLRWSGTFYVEATRNIPLVLQIIFIYLLLINAPATSHAANFGEVFFLSSRGVFVPIINIGILGNVFVALGLTLCLILAAMSAVKPGSDRRKYLLWLLAVAAMVLLFVVVNLAGRPAAEWLSIPKRQGLNFVGGQTIAPELMSMFLGITIYGGAFIGEVVRGGLNAVPRGTLEAAKVLGLTPWQSFFYVHLPQAVRIMIPMLSNQYVWLMKATTLGIAVGFTDFFMVVSTSINQTAHTIELIVVLIIGFLILNGVISFAMNVLNRVVNKGGASIR</sequence>
<proteinExistence type="inferred from homology"/>
<keyword evidence="3 9" id="KW-0813">Transport</keyword>
<dbReference type="PROSITE" id="PS50928">
    <property type="entry name" value="ABC_TM1"/>
    <property type="match status" value="1"/>
</dbReference>
<evidence type="ECO:0000256" key="1">
    <source>
        <dbReference type="ARBA" id="ARBA00004429"/>
    </source>
</evidence>
<dbReference type="PANTHER" id="PTHR30614">
    <property type="entry name" value="MEMBRANE COMPONENT OF AMINO ACID ABC TRANSPORTER"/>
    <property type="match status" value="1"/>
</dbReference>
<dbReference type="PANTHER" id="PTHR30614:SF37">
    <property type="entry name" value="AMINO-ACID ABC TRANSPORTER PERMEASE PROTEIN YHDX-RELATED"/>
    <property type="match status" value="1"/>
</dbReference>
<evidence type="ECO:0000256" key="5">
    <source>
        <dbReference type="ARBA" id="ARBA00022692"/>
    </source>
</evidence>
<dbReference type="CDD" id="cd06261">
    <property type="entry name" value="TM_PBP2"/>
    <property type="match status" value="1"/>
</dbReference>
<feature type="transmembrane region" description="Helical" evidence="9">
    <location>
        <begin position="311"/>
        <end position="334"/>
    </location>
</feature>
<feature type="transmembrane region" description="Helical" evidence="9">
    <location>
        <begin position="246"/>
        <end position="265"/>
    </location>
</feature>
<feature type="transmembrane region" description="Helical" evidence="9">
    <location>
        <begin position="67"/>
        <end position="100"/>
    </location>
</feature>
<evidence type="ECO:0000313" key="12">
    <source>
        <dbReference type="Proteomes" id="UP001549036"/>
    </source>
</evidence>
<protein>
    <submittedName>
        <fullName evidence="11">General L-amino acid transport system permease protein</fullName>
    </submittedName>
</protein>
<dbReference type="EMBL" id="JBEPLM010000009">
    <property type="protein sequence ID" value="MET3595230.1"/>
    <property type="molecule type" value="Genomic_DNA"/>
</dbReference>
<comment type="caution">
    <text evidence="11">The sequence shown here is derived from an EMBL/GenBank/DDBJ whole genome shotgun (WGS) entry which is preliminary data.</text>
</comment>
<keyword evidence="12" id="KW-1185">Reference proteome</keyword>
<dbReference type="InterPro" id="IPR000515">
    <property type="entry name" value="MetI-like"/>
</dbReference>
<gene>
    <name evidence="11" type="ORF">ABID26_004642</name>
</gene>
<dbReference type="SUPFAM" id="SSF161098">
    <property type="entry name" value="MetI-like"/>
    <property type="match status" value="1"/>
</dbReference>